<feature type="compositionally biased region" description="Acidic residues" evidence="7">
    <location>
        <begin position="9"/>
        <end position="31"/>
    </location>
</feature>
<dbReference type="GO" id="GO:0005840">
    <property type="term" value="C:ribosome"/>
    <property type="evidence" value="ECO:0007669"/>
    <property type="project" value="InterPro"/>
</dbReference>
<feature type="region of interest" description="Disordered" evidence="7">
    <location>
        <begin position="1"/>
        <end position="99"/>
    </location>
</feature>
<feature type="domain" description="KOW" evidence="9">
    <location>
        <begin position="654"/>
        <end position="681"/>
    </location>
</feature>
<dbReference type="InterPro" id="IPR057936">
    <property type="entry name" value="KOWx_Spt5"/>
</dbReference>
<dbReference type="InterPro" id="IPR008991">
    <property type="entry name" value="Translation_prot_SH3-like_sf"/>
</dbReference>
<dbReference type="InterPro" id="IPR022581">
    <property type="entry name" value="Spt5_N"/>
</dbReference>
<evidence type="ECO:0000256" key="2">
    <source>
        <dbReference type="ARBA" id="ARBA00006956"/>
    </source>
</evidence>
<evidence type="ECO:0000256" key="5">
    <source>
        <dbReference type="ARBA" id="ARBA00023163"/>
    </source>
</evidence>
<dbReference type="Pfam" id="PF11942">
    <property type="entry name" value="Spt5_N"/>
    <property type="match status" value="1"/>
</dbReference>
<evidence type="ECO:0000256" key="4">
    <source>
        <dbReference type="ARBA" id="ARBA00021370"/>
    </source>
</evidence>
<evidence type="ECO:0000259" key="8">
    <source>
        <dbReference type="SMART" id="SM00738"/>
    </source>
</evidence>
<evidence type="ECO:0000256" key="6">
    <source>
        <dbReference type="ARBA" id="ARBA00023242"/>
    </source>
</evidence>
<dbReference type="GO" id="GO:0005634">
    <property type="term" value="C:nucleus"/>
    <property type="evidence" value="ECO:0007669"/>
    <property type="project" value="UniProtKB-SubCell"/>
</dbReference>
<dbReference type="CDD" id="cd06085">
    <property type="entry name" value="KOW_Spt5_5"/>
    <property type="match status" value="1"/>
</dbReference>
<organism evidence="10 11">
    <name type="scientific">Theobroma cacao</name>
    <name type="common">Cacao</name>
    <name type="synonym">Cocoa</name>
    <dbReference type="NCBI Taxonomy" id="3641"/>
    <lineage>
        <taxon>Eukaryota</taxon>
        <taxon>Viridiplantae</taxon>
        <taxon>Streptophyta</taxon>
        <taxon>Embryophyta</taxon>
        <taxon>Tracheophyta</taxon>
        <taxon>Spermatophyta</taxon>
        <taxon>Magnoliopsida</taxon>
        <taxon>eudicotyledons</taxon>
        <taxon>Gunneridae</taxon>
        <taxon>Pentapetalae</taxon>
        <taxon>rosids</taxon>
        <taxon>malvids</taxon>
        <taxon>Malvales</taxon>
        <taxon>Malvaceae</taxon>
        <taxon>Byttnerioideae</taxon>
        <taxon>Theobroma</taxon>
    </lineage>
</organism>
<feature type="domain" description="KOW" evidence="9">
    <location>
        <begin position="557"/>
        <end position="584"/>
    </location>
</feature>
<dbReference type="InterPro" id="IPR005100">
    <property type="entry name" value="NGN-domain"/>
</dbReference>
<dbReference type="InterPro" id="IPR006645">
    <property type="entry name" value="NGN-like_dom"/>
</dbReference>
<dbReference type="GO" id="GO:0006357">
    <property type="term" value="P:regulation of transcription by RNA polymerase II"/>
    <property type="evidence" value="ECO:0007669"/>
    <property type="project" value="InterPro"/>
</dbReference>
<evidence type="ECO:0000313" key="11">
    <source>
        <dbReference type="RefSeq" id="XP_017972530.1"/>
    </source>
</evidence>
<dbReference type="Pfam" id="PF23037">
    <property type="entry name" value="KOWx_SPT5"/>
    <property type="match status" value="1"/>
</dbReference>
<dbReference type="InterPro" id="IPR036735">
    <property type="entry name" value="NGN_dom_sf"/>
</dbReference>
<dbReference type="Pfam" id="PF23284">
    <property type="entry name" value="KOW2_Spt5"/>
    <property type="match status" value="1"/>
</dbReference>
<feature type="compositionally biased region" description="Acidic residues" evidence="7">
    <location>
        <begin position="46"/>
        <end position="74"/>
    </location>
</feature>
<dbReference type="AlphaFoldDB" id="A0AB32W227"/>
<dbReference type="GO" id="GO:0032784">
    <property type="term" value="P:regulation of DNA-templated transcription elongation"/>
    <property type="evidence" value="ECO:0007669"/>
    <property type="project" value="InterPro"/>
</dbReference>
<dbReference type="InterPro" id="IPR039385">
    <property type="entry name" value="NGN_Euk"/>
</dbReference>
<keyword evidence="6" id="KW-0539">Nucleus</keyword>
<accession>A0AB32W227</accession>
<dbReference type="SMART" id="SM00739">
    <property type="entry name" value="KOW"/>
    <property type="match status" value="5"/>
</dbReference>
<reference evidence="11" key="2">
    <citation type="submission" date="2025-08" db="UniProtKB">
        <authorList>
            <consortium name="RefSeq"/>
        </authorList>
    </citation>
    <scope>IDENTIFICATION</scope>
</reference>
<dbReference type="InterPro" id="IPR014722">
    <property type="entry name" value="Rib_uL2_dom2"/>
</dbReference>
<dbReference type="Proteomes" id="UP000694886">
    <property type="component" value="Chromosome 1"/>
</dbReference>
<evidence type="ECO:0000256" key="3">
    <source>
        <dbReference type="ARBA" id="ARBA00020181"/>
    </source>
</evidence>
<evidence type="ECO:0000313" key="10">
    <source>
        <dbReference type="Proteomes" id="UP000694886"/>
    </source>
</evidence>
<keyword evidence="5" id="KW-0804">Transcription</keyword>
<sequence length="814" mass="92080">MKRKRRDDEGEEEEEEEEEEDDEYDNDEEEDYCRRKRRSSVRDFLDDIAAEADSGEDEDDEDDAEDGFIDDDVTELPKENKERMPRRPFLPTEDDQDDVEEMARRIEEKYGSLSRPEQYDEGYGEETTHVEQQALLPSVRDPKLWLVKCEIGHEREAAVCLMQKSIDRTELQISSAIALDNLKNYIYIEAQKEAHVMEACKGLRYLNPKKIMIVPLKEMAGVLSVKSKPVDISKDTWIRMKIGTYKGDLAKVTDVDDMQQRVTVKLVPRIDLQELADKLAGVEFVKKAFVPPPRLINIIEVREKNIHVERKRDPFTGEYFEKIAGMMFKDGFLYKSVSMKSISYHNIQPSFDELERFLRPGENGDGNFSNSLLSGDTKTEHFSKGDKVLVVSGDLKNMRGIVEKVEDEYACIRPDIKDLPETLTFNVTDLSKFFETGDHVKVVSGTQEGATGMVTKVEGRVLVIVSDASMEEIRVFAHCVMKSSEVTSTNNGNKDYQLHDLVLLNDSSFGIIIRVDGKAYHVLKGTPERAEIEVLMYRDINSKIEKMGTTEDRFRNRISVKDIARIVEGPFKDQLNTFISIHDRKNIDHGGFFCVKAKSCTLLGGLYARGDIRGGVMDSRVSSLRSLACIPRSPGRPQIRRDERRYQSGRRGHDSIVGTMVKICKGHYKGSRGRVVDIKGQSVRIELESQMRIVTVGRSEISDKVNVTTPGCDAPLYGLGSETPMRVHDSMREPGTPLHDGMRTPMRNWAWHPYASMSPARDSFSPASQLERAASPASGWASRNCSAPGTPRESRTHANSANIMRSPPLLVGTP</sequence>
<evidence type="ECO:0000256" key="1">
    <source>
        <dbReference type="ARBA" id="ARBA00004123"/>
    </source>
</evidence>
<dbReference type="PANTHER" id="PTHR11125">
    <property type="entry name" value="SUPPRESSOR OF TY 5"/>
    <property type="match status" value="1"/>
</dbReference>
<dbReference type="InterPro" id="IPR039659">
    <property type="entry name" value="SPT5"/>
</dbReference>
<dbReference type="GO" id="GO:0003735">
    <property type="term" value="F:structural constituent of ribosome"/>
    <property type="evidence" value="ECO:0007669"/>
    <property type="project" value="InterPro"/>
</dbReference>
<gene>
    <name evidence="11" type="primary">LOC18611832</name>
</gene>
<dbReference type="InterPro" id="IPR041973">
    <property type="entry name" value="KOW_Spt5_1"/>
</dbReference>
<dbReference type="InterPro" id="IPR005824">
    <property type="entry name" value="KOW"/>
</dbReference>
<dbReference type="SMART" id="SM00738">
    <property type="entry name" value="NGN"/>
    <property type="match status" value="1"/>
</dbReference>
<feature type="domain" description="NusG-like N-terminal" evidence="8">
    <location>
        <begin position="141"/>
        <end position="226"/>
    </location>
</feature>
<evidence type="ECO:0000259" key="9">
    <source>
        <dbReference type="SMART" id="SM00739"/>
    </source>
</evidence>
<dbReference type="FunFam" id="3.30.70.940:FF:000005">
    <property type="entry name" value="Transcription elongation factor SPT5"/>
    <property type="match status" value="1"/>
</dbReference>
<dbReference type="InterPro" id="IPR041975">
    <property type="entry name" value="KOW_Spt5_2"/>
</dbReference>
<reference evidence="10" key="1">
    <citation type="journal article" date="1997" name="Nucleic Acids Res.">
        <title>tRNAscan-SE: a program for improved detection of transfer RNA genes in genomic sequence.</title>
        <authorList>
            <person name="Lowe T.M."/>
            <person name="Eddy S.R."/>
        </authorList>
    </citation>
    <scope>NUCLEOTIDE SEQUENCE [LARGE SCALE GENOMIC DNA]</scope>
    <source>
        <strain evidence="10">r\B97-61/B2</strain>
    </source>
</reference>
<name>A0AB32W227_THECC</name>
<dbReference type="Pfam" id="PF23042">
    <property type="entry name" value="KOW1_SPT5"/>
    <property type="match status" value="1"/>
</dbReference>
<comment type="subcellular location">
    <subcellularLocation>
        <location evidence="1">Nucleus</location>
    </subcellularLocation>
</comment>
<feature type="domain" description="KOW" evidence="9">
    <location>
        <begin position="381"/>
        <end position="408"/>
    </location>
</feature>
<dbReference type="PANTHER" id="PTHR11125:SF7">
    <property type="entry name" value="TRANSCRIPTION ELONGATION FACTOR SPT5"/>
    <property type="match status" value="1"/>
</dbReference>
<dbReference type="InterPro" id="IPR041978">
    <property type="entry name" value="KOW_Spt5_5"/>
</dbReference>
<dbReference type="Pfam" id="PF23290">
    <property type="entry name" value="KOW5_SPT5"/>
    <property type="match status" value="1"/>
</dbReference>
<dbReference type="SUPFAM" id="SSF50104">
    <property type="entry name" value="Translation proteins SH3-like domain"/>
    <property type="match status" value="1"/>
</dbReference>
<dbReference type="RefSeq" id="XP_017972530.1">
    <property type="nucleotide sequence ID" value="XM_018117041.1"/>
</dbReference>
<dbReference type="Gene3D" id="3.30.70.940">
    <property type="entry name" value="NusG, N-terminal domain"/>
    <property type="match status" value="1"/>
</dbReference>
<comment type="similarity">
    <text evidence="2">Belongs to the SPT5 family.</text>
</comment>
<feature type="region of interest" description="Disordered" evidence="7">
    <location>
        <begin position="760"/>
        <end position="814"/>
    </location>
</feature>
<dbReference type="PROSITE" id="PS01108">
    <property type="entry name" value="RIBOSOMAL_L24"/>
    <property type="match status" value="1"/>
</dbReference>
<dbReference type="GO" id="GO:0003746">
    <property type="term" value="F:translation elongation factor activity"/>
    <property type="evidence" value="ECO:0007669"/>
    <property type="project" value="UniProtKB-KW"/>
</dbReference>
<dbReference type="CDD" id="cd09888">
    <property type="entry name" value="NGN_Euk"/>
    <property type="match status" value="1"/>
</dbReference>
<keyword evidence="11" id="KW-0648">Protein biosynthesis</keyword>
<dbReference type="CDD" id="cd06082">
    <property type="entry name" value="KOW_Spt5_2"/>
    <property type="match status" value="1"/>
</dbReference>
<dbReference type="Gramene" id="Tc01v2_t010980.1">
    <property type="protein sequence ID" value="Tc01v2_p010980.1"/>
    <property type="gene ID" value="Tc01v2_g010980"/>
</dbReference>
<dbReference type="Gene3D" id="2.30.30.30">
    <property type="match status" value="4"/>
</dbReference>
<protein>
    <recommendedName>
        <fullName evidence="3">Transcription elongation factor SPT5</fullName>
    </recommendedName>
    <alternativeName>
        <fullName evidence="4">Transcription elongation factor spt5</fullName>
    </alternativeName>
</protein>
<proteinExistence type="inferred from homology"/>
<feature type="domain" description="KOW" evidence="9">
    <location>
        <begin position="433"/>
        <end position="460"/>
    </location>
</feature>
<dbReference type="InterPro" id="IPR041976">
    <property type="entry name" value="KOW_Spt5_3"/>
</dbReference>
<dbReference type="GO" id="GO:0006354">
    <property type="term" value="P:DNA-templated transcription elongation"/>
    <property type="evidence" value="ECO:0007669"/>
    <property type="project" value="InterPro"/>
</dbReference>
<dbReference type="GeneID" id="18611832"/>
<keyword evidence="11" id="KW-0251">Elongation factor</keyword>
<dbReference type="CDD" id="cd06081">
    <property type="entry name" value="KOW_Spt5_1"/>
    <property type="match status" value="1"/>
</dbReference>
<dbReference type="InterPro" id="IPR005825">
    <property type="entry name" value="Ribosomal_uL24_CS"/>
</dbReference>
<feature type="compositionally biased region" description="Basic and acidic residues" evidence="7">
    <location>
        <begin position="75"/>
        <end position="85"/>
    </location>
</feature>
<dbReference type="CDD" id="cd06083">
    <property type="entry name" value="KOW_Spt5_3"/>
    <property type="match status" value="1"/>
</dbReference>
<dbReference type="Pfam" id="PF03439">
    <property type="entry name" value="Spt5-NGN"/>
    <property type="match status" value="1"/>
</dbReference>
<dbReference type="KEGG" id="tcc:18611832"/>
<evidence type="ECO:0000256" key="7">
    <source>
        <dbReference type="SAM" id="MobiDB-lite"/>
    </source>
</evidence>
<feature type="domain" description="KOW" evidence="9">
    <location>
        <begin position="231"/>
        <end position="258"/>
    </location>
</feature>